<sequence>MVLPFLGFTLENKVPFVMGFADTSGFSETSASSILRRCSGLGQLSAHRRFSSTRRHVPPELREMRFSLLPFSSSLSDVIKMRVCKQKQPETRRNSNKLSSHIHAPIFFQNRSNALTKNCKFLIDIPINGVSSIDGMRKVFGNQKGVSLYGDLMMSLNGSHVRLIDR</sequence>
<evidence type="ECO:0000313" key="1">
    <source>
        <dbReference type="EMBL" id="JAG78304.1"/>
    </source>
</evidence>
<organism evidence="1">
    <name type="scientific">Fopius arisanus</name>
    <dbReference type="NCBI Taxonomy" id="64838"/>
    <lineage>
        <taxon>Eukaryota</taxon>
        <taxon>Metazoa</taxon>
        <taxon>Ecdysozoa</taxon>
        <taxon>Arthropoda</taxon>
        <taxon>Hexapoda</taxon>
        <taxon>Insecta</taxon>
        <taxon>Pterygota</taxon>
        <taxon>Neoptera</taxon>
        <taxon>Endopterygota</taxon>
        <taxon>Hymenoptera</taxon>
        <taxon>Apocrita</taxon>
        <taxon>Ichneumonoidea</taxon>
        <taxon>Braconidae</taxon>
        <taxon>Opiinae</taxon>
        <taxon>Fopius</taxon>
    </lineage>
</organism>
<dbReference type="AlphaFoldDB" id="A0A0C9R6V8"/>
<reference evidence="1" key="1">
    <citation type="submission" date="2015-01" db="EMBL/GenBank/DDBJ databases">
        <title>Transcriptome Assembly of Fopius arisanus.</title>
        <authorList>
            <person name="Geib S."/>
        </authorList>
    </citation>
    <scope>NUCLEOTIDE SEQUENCE</scope>
</reference>
<proteinExistence type="predicted"/>
<accession>A0A0C9R6V8</accession>
<gene>
    <name evidence="1" type="primary">R1B-12_0</name>
    <name evidence="1" type="ORF">g.5510</name>
</gene>
<name>A0A0C9R6V8_9HYME</name>
<dbReference type="EMBL" id="GBYB01008537">
    <property type="protein sequence ID" value="JAG78304.1"/>
    <property type="molecule type" value="Transcribed_RNA"/>
</dbReference>
<protein>
    <submittedName>
        <fullName evidence="1">R1B-12_0 protein</fullName>
    </submittedName>
</protein>